<dbReference type="EMBL" id="JMQM01000001">
    <property type="protein sequence ID" value="KFB09607.1"/>
    <property type="molecule type" value="Genomic_DNA"/>
</dbReference>
<evidence type="ECO:0000256" key="2">
    <source>
        <dbReference type="ARBA" id="ARBA00023008"/>
    </source>
</evidence>
<feature type="chain" id="PRO_5001783273" evidence="3">
    <location>
        <begin position="20"/>
        <end position="158"/>
    </location>
</feature>
<dbReference type="STRING" id="472175.EL18_00623"/>
<reference evidence="5 6" key="1">
    <citation type="submission" date="2014-05" db="EMBL/GenBank/DDBJ databases">
        <title>Draft Genome Sequence of Nitratireductor basaltis Strain UMTGB225, A Marine Bacterium Isolated from Green Barrel Tunicate.</title>
        <authorList>
            <person name="Gan H.Y."/>
        </authorList>
    </citation>
    <scope>NUCLEOTIDE SEQUENCE [LARGE SCALE GENOMIC DNA]</scope>
    <source>
        <strain evidence="5 6">UMTGB225</strain>
    </source>
</reference>
<evidence type="ECO:0000313" key="6">
    <source>
        <dbReference type="Proteomes" id="UP000053675"/>
    </source>
</evidence>
<dbReference type="PATRIC" id="fig|472175.3.peg.642"/>
<name>A0A084U9H1_9HYPH</name>
<feature type="domain" description="Blue (type 1) copper" evidence="4">
    <location>
        <begin position="51"/>
        <end position="155"/>
    </location>
</feature>
<dbReference type="AlphaFoldDB" id="A0A084U9H1"/>
<proteinExistence type="predicted"/>
<accession>A0A084U9H1</accession>
<dbReference type="eggNOG" id="COG4454">
    <property type="taxonomic scope" value="Bacteria"/>
</dbReference>
<dbReference type="PROSITE" id="PS00079">
    <property type="entry name" value="MULTICOPPER_OXIDASE1"/>
    <property type="match status" value="1"/>
</dbReference>
<organism evidence="5 6">
    <name type="scientific">Nitratireductor basaltis</name>
    <dbReference type="NCBI Taxonomy" id="472175"/>
    <lineage>
        <taxon>Bacteria</taxon>
        <taxon>Pseudomonadati</taxon>
        <taxon>Pseudomonadota</taxon>
        <taxon>Alphaproteobacteria</taxon>
        <taxon>Hyphomicrobiales</taxon>
        <taxon>Phyllobacteriaceae</taxon>
        <taxon>Nitratireductor</taxon>
    </lineage>
</organism>
<dbReference type="RefSeq" id="WP_036483856.1">
    <property type="nucleotide sequence ID" value="NZ_JMQM01000001.1"/>
</dbReference>
<keyword evidence="1" id="KW-0479">Metal-binding</keyword>
<protein>
    <submittedName>
        <fullName evidence="5">Blue (Type1) copper domain-containing protein</fullName>
    </submittedName>
</protein>
<dbReference type="GO" id="GO:0009055">
    <property type="term" value="F:electron transfer activity"/>
    <property type="evidence" value="ECO:0007669"/>
    <property type="project" value="InterPro"/>
</dbReference>
<dbReference type="Pfam" id="PF00127">
    <property type="entry name" value="Copper-bind"/>
    <property type="match status" value="1"/>
</dbReference>
<dbReference type="PANTHER" id="PTHR38439:SF3">
    <property type="entry name" value="COPPER-RESISTANT CUPROPROTEIN COPI"/>
    <property type="match status" value="1"/>
</dbReference>
<dbReference type="InterPro" id="IPR033138">
    <property type="entry name" value="Cu_oxidase_CS"/>
</dbReference>
<dbReference type="Proteomes" id="UP000053675">
    <property type="component" value="Unassembled WGS sequence"/>
</dbReference>
<dbReference type="PANTHER" id="PTHR38439">
    <property type="entry name" value="AURACYANIN-B"/>
    <property type="match status" value="1"/>
</dbReference>
<feature type="signal peptide" evidence="3">
    <location>
        <begin position="1"/>
        <end position="19"/>
    </location>
</feature>
<dbReference type="InterPro" id="IPR050845">
    <property type="entry name" value="Cu-binding_ET"/>
</dbReference>
<dbReference type="OrthoDB" id="9816061at2"/>
<dbReference type="CDD" id="cd04211">
    <property type="entry name" value="Cupredoxin_like_2"/>
    <property type="match status" value="1"/>
</dbReference>
<evidence type="ECO:0000256" key="1">
    <source>
        <dbReference type="ARBA" id="ARBA00022723"/>
    </source>
</evidence>
<keyword evidence="6" id="KW-1185">Reference proteome</keyword>
<dbReference type="SUPFAM" id="SSF49503">
    <property type="entry name" value="Cupredoxins"/>
    <property type="match status" value="1"/>
</dbReference>
<evidence type="ECO:0000313" key="5">
    <source>
        <dbReference type="EMBL" id="KFB09607.1"/>
    </source>
</evidence>
<dbReference type="InterPro" id="IPR000923">
    <property type="entry name" value="BlueCu_1"/>
</dbReference>
<keyword evidence="2" id="KW-0186">Copper</keyword>
<dbReference type="Gene3D" id="2.60.40.420">
    <property type="entry name" value="Cupredoxins - blue copper proteins"/>
    <property type="match status" value="1"/>
</dbReference>
<comment type="caution">
    <text evidence="5">The sequence shown here is derived from an EMBL/GenBank/DDBJ whole genome shotgun (WGS) entry which is preliminary data.</text>
</comment>
<evidence type="ECO:0000256" key="3">
    <source>
        <dbReference type="SAM" id="SignalP"/>
    </source>
</evidence>
<gene>
    <name evidence="5" type="ORF">EL18_00623</name>
</gene>
<dbReference type="InterPro" id="IPR008972">
    <property type="entry name" value="Cupredoxin"/>
</dbReference>
<keyword evidence="3" id="KW-0732">Signal</keyword>
<dbReference type="GO" id="GO:0005507">
    <property type="term" value="F:copper ion binding"/>
    <property type="evidence" value="ECO:0007669"/>
    <property type="project" value="InterPro"/>
</dbReference>
<sequence length="158" mass="17258">MKAAFLMVSLAIFAGPAIAAGTHAGGHGEYMAGEPGALSEVNRSIEIEMRETDDGEMIFQPAAISVRAGETIRFIIKNAGELEHEFVVDHHDKMMEHKELMQRFPEMEHDDPNAIRLSSASSGEIIWKFSNTGNFEFGCLLPGHYEAGMKGSILVAAH</sequence>
<evidence type="ECO:0000259" key="4">
    <source>
        <dbReference type="Pfam" id="PF00127"/>
    </source>
</evidence>